<dbReference type="GO" id="GO:0003755">
    <property type="term" value="F:peptidyl-prolyl cis-trans isomerase activity"/>
    <property type="evidence" value="ECO:0007669"/>
    <property type="project" value="UniProtKB-KW"/>
</dbReference>
<dbReference type="InterPro" id="IPR037041">
    <property type="entry name" value="Trigger_fac_C_sf"/>
</dbReference>
<dbReference type="InterPro" id="IPR005215">
    <property type="entry name" value="Trig_fac"/>
</dbReference>
<evidence type="ECO:0000256" key="1">
    <source>
        <dbReference type="ARBA" id="ARBA00000971"/>
    </source>
</evidence>
<comment type="catalytic activity">
    <reaction evidence="1">
        <text>[protein]-peptidylproline (omega=180) = [protein]-peptidylproline (omega=0)</text>
        <dbReference type="Rhea" id="RHEA:16237"/>
        <dbReference type="Rhea" id="RHEA-COMP:10747"/>
        <dbReference type="Rhea" id="RHEA-COMP:10748"/>
        <dbReference type="ChEBI" id="CHEBI:83833"/>
        <dbReference type="ChEBI" id="CHEBI:83834"/>
        <dbReference type="EC" id="5.2.1.8"/>
    </reaction>
</comment>
<protein>
    <recommendedName>
        <fullName evidence="5">Trigger factor</fullName>
        <ecNumber evidence="4">5.2.1.8</ecNumber>
    </recommendedName>
    <alternativeName>
        <fullName evidence="9">PPIase</fullName>
    </alternativeName>
</protein>
<evidence type="ECO:0000256" key="3">
    <source>
        <dbReference type="ARBA" id="ARBA00005464"/>
    </source>
</evidence>
<dbReference type="Pfam" id="PF05698">
    <property type="entry name" value="Trigger_C"/>
    <property type="match status" value="1"/>
</dbReference>
<dbReference type="AlphaFoldDB" id="A0A1G2GYE4"/>
<proteinExistence type="inferred from homology"/>
<dbReference type="InterPro" id="IPR008881">
    <property type="entry name" value="Trigger_fac_ribosome-bd_bac"/>
</dbReference>
<dbReference type="PANTHER" id="PTHR30560">
    <property type="entry name" value="TRIGGER FACTOR CHAPERONE AND PEPTIDYL-PROLYL CIS/TRANS ISOMERASE"/>
    <property type="match status" value="1"/>
</dbReference>
<evidence type="ECO:0000256" key="4">
    <source>
        <dbReference type="ARBA" id="ARBA00013194"/>
    </source>
</evidence>
<evidence type="ECO:0000313" key="13">
    <source>
        <dbReference type="Proteomes" id="UP000177954"/>
    </source>
</evidence>
<dbReference type="EC" id="5.2.1.8" evidence="4"/>
<feature type="domain" description="Trigger factor ribosome-binding bacterial" evidence="10">
    <location>
        <begin position="1"/>
        <end position="150"/>
    </location>
</feature>
<dbReference type="InterPro" id="IPR008880">
    <property type="entry name" value="Trigger_fac_C"/>
</dbReference>
<dbReference type="Gene3D" id="3.30.70.1050">
    <property type="entry name" value="Trigger factor ribosome-binding domain"/>
    <property type="match status" value="1"/>
</dbReference>
<dbReference type="GO" id="GO:0044183">
    <property type="term" value="F:protein folding chaperone"/>
    <property type="evidence" value="ECO:0007669"/>
    <property type="project" value="TreeGrafter"/>
</dbReference>
<dbReference type="SUPFAM" id="SSF109998">
    <property type="entry name" value="Triger factor/SurA peptide-binding domain-like"/>
    <property type="match status" value="1"/>
</dbReference>
<dbReference type="Gene3D" id="1.10.3120.10">
    <property type="entry name" value="Trigger factor, C-terminal domain"/>
    <property type="match status" value="1"/>
</dbReference>
<dbReference type="Pfam" id="PF05697">
    <property type="entry name" value="Trigger_N"/>
    <property type="match status" value="1"/>
</dbReference>
<keyword evidence="7" id="KW-0143">Chaperone</keyword>
<dbReference type="EMBL" id="MHNZ01000035">
    <property type="protein sequence ID" value="OGZ55245.1"/>
    <property type="molecule type" value="Genomic_DNA"/>
</dbReference>
<dbReference type="GO" id="GO:0005737">
    <property type="term" value="C:cytoplasm"/>
    <property type="evidence" value="ECO:0007669"/>
    <property type="project" value="UniProtKB-SubCell"/>
</dbReference>
<dbReference type="Proteomes" id="UP000177954">
    <property type="component" value="Unassembled WGS sequence"/>
</dbReference>
<evidence type="ECO:0000256" key="9">
    <source>
        <dbReference type="ARBA" id="ARBA00029986"/>
    </source>
</evidence>
<dbReference type="STRING" id="1802129.A3J04_02250"/>
<comment type="similarity">
    <text evidence="3">Belongs to the FKBP-type PPIase family. Tig subfamily.</text>
</comment>
<feature type="domain" description="Trigger factor C-terminal" evidence="11">
    <location>
        <begin position="180"/>
        <end position="336"/>
    </location>
</feature>
<dbReference type="GO" id="GO:0043335">
    <property type="term" value="P:protein unfolding"/>
    <property type="evidence" value="ECO:0007669"/>
    <property type="project" value="TreeGrafter"/>
</dbReference>
<evidence type="ECO:0000259" key="10">
    <source>
        <dbReference type="Pfam" id="PF05697"/>
    </source>
</evidence>
<dbReference type="InterPro" id="IPR036611">
    <property type="entry name" value="Trigger_fac_ribosome-bd_sf"/>
</dbReference>
<dbReference type="GO" id="GO:0043022">
    <property type="term" value="F:ribosome binding"/>
    <property type="evidence" value="ECO:0007669"/>
    <property type="project" value="TreeGrafter"/>
</dbReference>
<evidence type="ECO:0000313" key="12">
    <source>
        <dbReference type="EMBL" id="OGZ55245.1"/>
    </source>
</evidence>
<evidence type="ECO:0000256" key="5">
    <source>
        <dbReference type="ARBA" id="ARBA00016902"/>
    </source>
</evidence>
<dbReference type="GO" id="GO:0051083">
    <property type="term" value="P:'de novo' cotranslational protein folding"/>
    <property type="evidence" value="ECO:0007669"/>
    <property type="project" value="TreeGrafter"/>
</dbReference>
<evidence type="ECO:0000256" key="6">
    <source>
        <dbReference type="ARBA" id="ARBA00023110"/>
    </source>
</evidence>
<keyword evidence="6" id="KW-0697">Rotamase</keyword>
<keyword evidence="8" id="KW-0413">Isomerase</keyword>
<comment type="subcellular location">
    <subcellularLocation>
        <location evidence="2">Cytoplasm</location>
    </subcellularLocation>
</comment>
<dbReference type="InterPro" id="IPR027304">
    <property type="entry name" value="Trigger_fact/SurA_dom_sf"/>
</dbReference>
<dbReference type="PANTHER" id="PTHR30560:SF3">
    <property type="entry name" value="TRIGGER FACTOR-LIKE PROTEIN TIG, CHLOROPLASTIC"/>
    <property type="match status" value="1"/>
</dbReference>
<evidence type="ECO:0000259" key="11">
    <source>
        <dbReference type="Pfam" id="PF05698"/>
    </source>
</evidence>
<evidence type="ECO:0000256" key="2">
    <source>
        <dbReference type="ARBA" id="ARBA00004496"/>
    </source>
</evidence>
<dbReference type="GO" id="GO:0015031">
    <property type="term" value="P:protein transport"/>
    <property type="evidence" value="ECO:0007669"/>
    <property type="project" value="InterPro"/>
</dbReference>
<reference evidence="12 13" key="1">
    <citation type="journal article" date="2016" name="Nat. Commun.">
        <title>Thousands of microbial genomes shed light on interconnected biogeochemical processes in an aquifer system.</title>
        <authorList>
            <person name="Anantharaman K."/>
            <person name="Brown C.T."/>
            <person name="Hug L.A."/>
            <person name="Sharon I."/>
            <person name="Castelle C.J."/>
            <person name="Probst A.J."/>
            <person name="Thomas B.C."/>
            <person name="Singh A."/>
            <person name="Wilkins M.J."/>
            <person name="Karaoz U."/>
            <person name="Brodie E.L."/>
            <person name="Williams K.H."/>
            <person name="Hubbard S.S."/>
            <person name="Banfield J.F."/>
        </authorList>
    </citation>
    <scope>NUCLEOTIDE SEQUENCE [LARGE SCALE GENOMIC DNA]</scope>
</reference>
<sequence>MKITITQLAGSRVEVSGELPAEAFAKYIAATTNKYVSGTEVEGFRKGKAPEKMVIDRVGEAVLLERSAEEALQHEWPKILEEHKIEAIGPAEFHITKIARGNDLGWKAIVAVLPALVLPDWRTIARDTNKKKGEQKTEIEVTDKEIEETLLYIQKVRAPEGKTPPPLDDAYAQSLGNFSTLEALKDNIRNGIYEEKKAKARDEHRARLMGNIAEQTKGEIPDIIIETEKQKMVEEMKANIENMGLSWSDYLSRIKKTEKEITDGYTDGARRRVQIGVILSKIATGENIEPTDDEIHNRTEEILKPYNEGELKNIDRGRVRDYARNILRNEKVFEVLENIN</sequence>
<accession>A0A1G2GYE4</accession>
<comment type="caution">
    <text evidence="12">The sequence shown here is derived from an EMBL/GenBank/DDBJ whole genome shotgun (WGS) entry which is preliminary data.</text>
</comment>
<gene>
    <name evidence="12" type="ORF">A3J04_02250</name>
</gene>
<evidence type="ECO:0000256" key="8">
    <source>
        <dbReference type="ARBA" id="ARBA00023235"/>
    </source>
</evidence>
<name>A0A1G2GYE4_9BACT</name>
<organism evidence="12 13">
    <name type="scientific">Candidatus Ryanbacteria bacterium RIFCSPLOWO2_02_FULL_47_14</name>
    <dbReference type="NCBI Taxonomy" id="1802129"/>
    <lineage>
        <taxon>Bacteria</taxon>
        <taxon>Candidatus Ryaniibacteriota</taxon>
    </lineage>
</organism>
<dbReference type="SUPFAM" id="SSF102735">
    <property type="entry name" value="Trigger factor ribosome-binding domain"/>
    <property type="match status" value="1"/>
</dbReference>
<evidence type="ECO:0000256" key="7">
    <source>
        <dbReference type="ARBA" id="ARBA00023186"/>
    </source>
</evidence>